<dbReference type="PROSITE" id="PS51257">
    <property type="entry name" value="PROKAR_LIPOPROTEIN"/>
    <property type="match status" value="1"/>
</dbReference>
<gene>
    <name evidence="3" type="ORF">GCM10023318_12590</name>
</gene>
<evidence type="ECO:0000313" key="3">
    <source>
        <dbReference type="EMBL" id="GAA5046806.1"/>
    </source>
</evidence>
<dbReference type="Pfam" id="PF12079">
    <property type="entry name" value="DUF3558"/>
    <property type="match status" value="1"/>
</dbReference>
<dbReference type="EMBL" id="BAABJM010000001">
    <property type="protein sequence ID" value="GAA5046806.1"/>
    <property type="molecule type" value="Genomic_DNA"/>
</dbReference>
<dbReference type="InterPro" id="IPR024520">
    <property type="entry name" value="DUF3558"/>
</dbReference>
<evidence type="ECO:0000256" key="2">
    <source>
        <dbReference type="SAM" id="SignalP"/>
    </source>
</evidence>
<comment type="caution">
    <text evidence="3">The sequence shown here is derived from an EMBL/GenBank/DDBJ whole genome shotgun (WGS) entry which is preliminary data.</text>
</comment>
<proteinExistence type="predicted"/>
<sequence>MMPARALLTGLLAITLAAVGVGCSASEGAPQSGEDVSQSGEGSTGTQAARPTITDSKLQPPPQDKKSAVDSGRPPIVFDPCTWVSNSALQRAGFDPSSRRRLDDIVAEYSFLTCIVTSKDRKLRMNSGNATWEENLAKVGSYSQPTNINGRSALQFRDPDGLGSCEIDIQTKVGFVQLAVDLTRFASPEADTCDDIQNIAATIEPEIGKDN</sequence>
<accession>A0ABP9JXI4</accession>
<dbReference type="Proteomes" id="UP001500603">
    <property type="component" value="Unassembled WGS sequence"/>
</dbReference>
<keyword evidence="4" id="KW-1185">Reference proteome</keyword>
<organism evidence="3 4">
    <name type="scientific">Nocardia callitridis</name>
    <dbReference type="NCBI Taxonomy" id="648753"/>
    <lineage>
        <taxon>Bacteria</taxon>
        <taxon>Bacillati</taxon>
        <taxon>Actinomycetota</taxon>
        <taxon>Actinomycetes</taxon>
        <taxon>Mycobacteriales</taxon>
        <taxon>Nocardiaceae</taxon>
        <taxon>Nocardia</taxon>
    </lineage>
</organism>
<evidence type="ECO:0000313" key="4">
    <source>
        <dbReference type="Proteomes" id="UP001500603"/>
    </source>
</evidence>
<feature type="chain" id="PRO_5045592369" description="DUF3558 domain-containing protein" evidence="2">
    <location>
        <begin position="26"/>
        <end position="211"/>
    </location>
</feature>
<keyword evidence="2" id="KW-0732">Signal</keyword>
<protein>
    <recommendedName>
        <fullName evidence="5">DUF3558 domain-containing protein</fullName>
    </recommendedName>
</protein>
<evidence type="ECO:0000256" key="1">
    <source>
        <dbReference type="SAM" id="MobiDB-lite"/>
    </source>
</evidence>
<feature type="compositionally biased region" description="Polar residues" evidence="1">
    <location>
        <begin position="34"/>
        <end position="57"/>
    </location>
</feature>
<name>A0ABP9JXI4_9NOCA</name>
<feature type="signal peptide" evidence="2">
    <location>
        <begin position="1"/>
        <end position="25"/>
    </location>
</feature>
<reference evidence="4" key="1">
    <citation type="journal article" date="2019" name="Int. J. Syst. Evol. Microbiol.">
        <title>The Global Catalogue of Microorganisms (GCM) 10K type strain sequencing project: providing services to taxonomists for standard genome sequencing and annotation.</title>
        <authorList>
            <consortium name="The Broad Institute Genomics Platform"/>
            <consortium name="The Broad Institute Genome Sequencing Center for Infectious Disease"/>
            <person name="Wu L."/>
            <person name="Ma J."/>
        </authorList>
    </citation>
    <scope>NUCLEOTIDE SEQUENCE [LARGE SCALE GENOMIC DNA]</scope>
    <source>
        <strain evidence="4">JCM 18298</strain>
    </source>
</reference>
<feature type="region of interest" description="Disordered" evidence="1">
    <location>
        <begin position="25"/>
        <end position="73"/>
    </location>
</feature>
<evidence type="ECO:0008006" key="5">
    <source>
        <dbReference type="Google" id="ProtNLM"/>
    </source>
</evidence>